<sequence>MTNVSWLNWLLELLFPTRCVSCRTLGKLLCEECASKLQPLDKEFCIVCDRPAVGGFTHPGCATRYTPERALAGFWYKGPAPRLISALKFKQLYPLARVLADLLVENLQERGIGFDGNALLLLPIPLSFWRKGARGFNQSELLARALGGRLDLPVEVSVLRKVRDTEPLGQKGMRREERSKRVWGVFAIPEGKEGVIQGKDILLVDDVLTSGATAREATKVLKKSGAGQVWVLTFAKSRLWRS</sequence>
<evidence type="ECO:0008006" key="6">
    <source>
        <dbReference type="Google" id="ProtNLM"/>
    </source>
</evidence>
<dbReference type="InterPro" id="IPR051910">
    <property type="entry name" value="ComF/GntX_DNA_util-trans"/>
</dbReference>
<name>A0A2M8EJY7_UNCKA</name>
<feature type="domain" description="Double zinc ribbon" evidence="3">
    <location>
        <begin position="10"/>
        <end position="55"/>
    </location>
</feature>
<comment type="caution">
    <text evidence="4">The sequence shown here is derived from an EMBL/GenBank/DDBJ whole genome shotgun (WGS) entry which is preliminary data.</text>
</comment>
<dbReference type="Gene3D" id="3.40.50.2020">
    <property type="match status" value="1"/>
</dbReference>
<dbReference type="AlphaFoldDB" id="A0A2M8EJY7"/>
<dbReference type="Proteomes" id="UP000228781">
    <property type="component" value="Unassembled WGS sequence"/>
</dbReference>
<dbReference type="InterPro" id="IPR029057">
    <property type="entry name" value="PRTase-like"/>
</dbReference>
<dbReference type="InterPro" id="IPR000836">
    <property type="entry name" value="PRTase_dom"/>
</dbReference>
<comment type="similarity">
    <text evidence="1">Belongs to the ComF/GntX family.</text>
</comment>
<dbReference type="SUPFAM" id="SSF53271">
    <property type="entry name" value="PRTase-like"/>
    <property type="match status" value="1"/>
</dbReference>
<evidence type="ECO:0000256" key="1">
    <source>
        <dbReference type="ARBA" id="ARBA00008007"/>
    </source>
</evidence>
<dbReference type="InterPro" id="IPR044005">
    <property type="entry name" value="DZR_2"/>
</dbReference>
<dbReference type="PANTHER" id="PTHR47505:SF1">
    <property type="entry name" value="DNA UTILIZATION PROTEIN YHGH"/>
    <property type="match status" value="1"/>
</dbReference>
<dbReference type="Pfam" id="PF00156">
    <property type="entry name" value="Pribosyltran"/>
    <property type="match status" value="1"/>
</dbReference>
<protein>
    <recommendedName>
        <fullName evidence="6">Phosphoribosyltransferase domain-containing protein</fullName>
    </recommendedName>
</protein>
<dbReference type="EMBL" id="PFSK01000013">
    <property type="protein sequence ID" value="PJC23018.1"/>
    <property type="molecule type" value="Genomic_DNA"/>
</dbReference>
<evidence type="ECO:0000259" key="3">
    <source>
        <dbReference type="Pfam" id="PF18912"/>
    </source>
</evidence>
<evidence type="ECO:0000313" key="4">
    <source>
        <dbReference type="EMBL" id="PJC23018.1"/>
    </source>
</evidence>
<dbReference type="Pfam" id="PF18912">
    <property type="entry name" value="DZR_2"/>
    <property type="match status" value="1"/>
</dbReference>
<organism evidence="4 5">
    <name type="scientific">candidate division WWE3 bacterium CG_4_9_14_0_2_um_filter_48_10</name>
    <dbReference type="NCBI Taxonomy" id="1975078"/>
    <lineage>
        <taxon>Bacteria</taxon>
        <taxon>Katanobacteria</taxon>
    </lineage>
</organism>
<gene>
    <name evidence="4" type="ORF">CO059_00905</name>
</gene>
<evidence type="ECO:0000259" key="2">
    <source>
        <dbReference type="Pfam" id="PF00156"/>
    </source>
</evidence>
<dbReference type="PANTHER" id="PTHR47505">
    <property type="entry name" value="DNA UTILIZATION PROTEIN YHGH"/>
    <property type="match status" value="1"/>
</dbReference>
<evidence type="ECO:0000313" key="5">
    <source>
        <dbReference type="Proteomes" id="UP000228781"/>
    </source>
</evidence>
<dbReference type="CDD" id="cd06223">
    <property type="entry name" value="PRTases_typeI"/>
    <property type="match status" value="1"/>
</dbReference>
<feature type="domain" description="Phosphoribosyltransferase" evidence="2">
    <location>
        <begin position="142"/>
        <end position="233"/>
    </location>
</feature>
<proteinExistence type="inferred from homology"/>
<accession>A0A2M8EJY7</accession>
<reference evidence="5" key="1">
    <citation type="submission" date="2017-09" db="EMBL/GenBank/DDBJ databases">
        <title>Depth-based differentiation of microbial function through sediment-hosted aquifers and enrichment of novel symbionts in the deep terrestrial subsurface.</title>
        <authorList>
            <person name="Probst A.J."/>
            <person name="Ladd B."/>
            <person name="Jarett J.K."/>
            <person name="Geller-Mcgrath D.E."/>
            <person name="Sieber C.M.K."/>
            <person name="Emerson J.B."/>
            <person name="Anantharaman K."/>
            <person name="Thomas B.C."/>
            <person name="Malmstrom R."/>
            <person name="Stieglmeier M."/>
            <person name="Klingl A."/>
            <person name="Woyke T."/>
            <person name="Ryan C.M."/>
            <person name="Banfield J.F."/>
        </authorList>
    </citation>
    <scope>NUCLEOTIDE SEQUENCE [LARGE SCALE GENOMIC DNA]</scope>
</reference>